<accession>A0A8K0RM11</accession>
<evidence type="ECO:0000256" key="1">
    <source>
        <dbReference type="ARBA" id="ARBA00001974"/>
    </source>
</evidence>
<dbReference type="Gene3D" id="3.50.50.60">
    <property type="entry name" value="FAD/NAD(P)-binding domain"/>
    <property type="match status" value="1"/>
</dbReference>
<evidence type="ECO:0000256" key="2">
    <source>
        <dbReference type="ARBA" id="ARBA00004370"/>
    </source>
</evidence>
<dbReference type="SUPFAM" id="SSF103473">
    <property type="entry name" value="MFS general substrate transporter"/>
    <property type="match status" value="1"/>
</dbReference>
<evidence type="ECO:0000256" key="4">
    <source>
        <dbReference type="ARBA" id="ARBA00022630"/>
    </source>
</evidence>
<sequence length="1210" mass="133851">MSRESPFKVVIAGASVAGLSLANMLQANGIDYVVLEAHQTIAPQVGASIGLVPHGCRILDQLGLYEKVMEIAPPIQTFNFRDATGSVLAQHQDMDHRLIDRQMLLQILYDNIKDKSKILTNKRAVKVKLTHGGIQVTTADGTIVPGDMLVGADGVHSTIRQEMWKLAADLSPKHFDPSEHEAPPCDNSCIFGISNPCPGIGPGDLHCVFRNSSSYLVTGGPEGRVYWFRFQRLPKTFQGSDIPRYTDADLEKALAESADDNILPDLKFSTLVENKVSAVMTPLVEYIYKQWHFGRIITLGDSAHKFHPVGGQGGNAAIESAALLTNNLVKSLSQSTSGHLSFAEVVSIFEDVQSRRKPRVALNHRYSHGRARTEALDTPSKKLMALHLLPLVDEQVVTLSYCAQSPGGECLDMLPVRPHRNLVPYKQELLAEPKSRDYLQWVFIGAYLFMAAVVFCANRHVELPLDTSHTQNTSPTFHLGQPNEFRAKNLSTSHDFTAMSGVEAWASGLTPSEIYSLGHFIQPAAIMVIEGYRGRNKLTPLGLPILWLMLVHLVGLEVAMPLYFALYTMVSDSETYWWPLRRFVPLRYARSVLIACVVGEAVRIGLLYNHSTISNSTRSLDVMQQFSFLLIPLLVQAFGVFCGRRQELNPSKTLDLEILSLRNTYLVVGIAGALCYWYTLMYIFRDPAVFSMLNNRILLSLSSIQSVQLPLETGFWIYLLASYLWSVQAIWDLRRVGRFSSSVLKSAFGILIGNIGATNRSLLRTQGRASRKRVAPIVPVLALCLCVNLAMSLYQLPSNRLIERRLCIDYYRRTDPSQINPDGRLDEKLCKIREIEKDLGRFMLLWAIVVGRFDALLPTKAIIAGPVLSILGGDCVFNSLTYNLASNLTDDHVQRAIYFGYMSSVSYVVALLGPALASSTMTLSLWLPFWLGLILLLLAIPIIQLLPSPQELDRDEDGLAEEQHEPLLSSPLLKAQDDQNSLLHSTAERLQTIKTIISSHPRNFTLLLFSFWLTSLASSDTKLLVQYISARYGWTFASAGYLLSGKAVVNFTLLTVIIPKLLRSAREVQQAGSTEAVDKSNIRNAMYCLLVSVFGALGIAIASRIWMLIPSMFVYALGSALPIFTLSLLKSPAISPPHTENLEGSSDPEPHIFSIVMLVKTAGSLVGAPLMAALWVHGLDIGGAALGMPFFFSAPCYTVAIWVLTEMKVD</sequence>
<dbReference type="InterPro" id="IPR036188">
    <property type="entry name" value="FAD/NAD-bd_sf"/>
</dbReference>
<feature type="transmembrane region" description="Helical" evidence="11">
    <location>
        <begin position="1181"/>
        <end position="1204"/>
    </location>
</feature>
<dbReference type="PRINTS" id="PR00420">
    <property type="entry name" value="RNGMNOXGNASE"/>
</dbReference>
<evidence type="ECO:0000256" key="3">
    <source>
        <dbReference type="ARBA" id="ARBA00007992"/>
    </source>
</evidence>
<feature type="transmembrane region" description="Helical" evidence="11">
    <location>
        <begin position="896"/>
        <end position="917"/>
    </location>
</feature>
<evidence type="ECO:0000256" key="7">
    <source>
        <dbReference type="ARBA" id="ARBA00022989"/>
    </source>
</evidence>
<keyword evidence="8" id="KW-0560">Oxidoreductase</keyword>
<feature type="transmembrane region" description="Helical" evidence="11">
    <location>
        <begin position="545"/>
        <end position="567"/>
    </location>
</feature>
<evidence type="ECO:0000256" key="5">
    <source>
        <dbReference type="ARBA" id="ARBA00022692"/>
    </source>
</evidence>
<evidence type="ECO:0000256" key="10">
    <source>
        <dbReference type="ARBA" id="ARBA00023136"/>
    </source>
</evidence>
<evidence type="ECO:0000256" key="8">
    <source>
        <dbReference type="ARBA" id="ARBA00023002"/>
    </source>
</evidence>
<protein>
    <recommendedName>
        <fullName evidence="12">FAD-binding domain-containing protein</fullName>
    </recommendedName>
</protein>
<feature type="transmembrane region" description="Helical" evidence="11">
    <location>
        <begin position="588"/>
        <end position="606"/>
    </location>
</feature>
<dbReference type="GO" id="GO:0016020">
    <property type="term" value="C:membrane"/>
    <property type="evidence" value="ECO:0007669"/>
    <property type="project" value="UniProtKB-SubCell"/>
</dbReference>
<gene>
    <name evidence="13" type="ORF">BKA59DRAFT_504251</name>
</gene>
<organism evidence="13 14">
    <name type="scientific">Fusarium tricinctum</name>
    <dbReference type="NCBI Taxonomy" id="61284"/>
    <lineage>
        <taxon>Eukaryota</taxon>
        <taxon>Fungi</taxon>
        <taxon>Dikarya</taxon>
        <taxon>Ascomycota</taxon>
        <taxon>Pezizomycotina</taxon>
        <taxon>Sordariomycetes</taxon>
        <taxon>Hypocreomycetidae</taxon>
        <taxon>Hypocreales</taxon>
        <taxon>Nectriaceae</taxon>
        <taxon>Fusarium</taxon>
        <taxon>Fusarium tricinctum species complex</taxon>
    </lineage>
</organism>
<feature type="transmembrane region" description="Helical" evidence="11">
    <location>
        <begin position="774"/>
        <end position="796"/>
    </location>
</feature>
<keyword evidence="7 11" id="KW-1133">Transmembrane helix</keyword>
<feature type="transmembrane region" description="Helical" evidence="11">
    <location>
        <begin position="715"/>
        <end position="731"/>
    </location>
</feature>
<evidence type="ECO:0000313" key="13">
    <source>
        <dbReference type="EMBL" id="KAH7233277.1"/>
    </source>
</evidence>
<keyword evidence="6" id="KW-0274">FAD</keyword>
<comment type="subcellular location">
    <subcellularLocation>
        <location evidence="2">Membrane</location>
    </subcellularLocation>
</comment>
<dbReference type="InterPro" id="IPR050562">
    <property type="entry name" value="FAD_mOase_fung"/>
</dbReference>
<keyword evidence="5 11" id="KW-0812">Transmembrane</keyword>
<feature type="transmembrane region" description="Helical" evidence="11">
    <location>
        <begin position="1152"/>
        <end position="1175"/>
    </location>
</feature>
<evidence type="ECO:0000259" key="12">
    <source>
        <dbReference type="Pfam" id="PF01494"/>
    </source>
</evidence>
<dbReference type="AlphaFoldDB" id="A0A8K0RM11"/>
<proteinExistence type="inferred from homology"/>
<dbReference type="Pfam" id="PF01494">
    <property type="entry name" value="FAD_binding_3"/>
    <property type="match status" value="2"/>
</dbReference>
<feature type="domain" description="FAD-binding" evidence="12">
    <location>
        <begin position="282"/>
        <end position="333"/>
    </location>
</feature>
<dbReference type="InterPro" id="IPR036259">
    <property type="entry name" value="MFS_trans_sf"/>
</dbReference>
<dbReference type="OrthoDB" id="10029326at2759"/>
<keyword evidence="9" id="KW-0503">Monooxygenase</keyword>
<comment type="caution">
    <text evidence="13">The sequence shown here is derived from an EMBL/GenBank/DDBJ whole genome shotgun (WGS) entry which is preliminary data.</text>
</comment>
<dbReference type="PANTHER" id="PTHR47356:SF2">
    <property type="entry name" value="FAD-BINDING DOMAIN-CONTAINING PROTEIN-RELATED"/>
    <property type="match status" value="1"/>
</dbReference>
<feature type="transmembrane region" description="Helical" evidence="11">
    <location>
        <begin position="664"/>
        <end position="684"/>
    </location>
</feature>
<keyword evidence="10 11" id="KW-0472">Membrane</keyword>
<dbReference type="GO" id="GO:0004497">
    <property type="term" value="F:monooxygenase activity"/>
    <property type="evidence" value="ECO:0007669"/>
    <property type="project" value="UniProtKB-KW"/>
</dbReference>
<dbReference type="Gene3D" id="1.20.1250.20">
    <property type="entry name" value="MFS general substrate transporter like domains"/>
    <property type="match status" value="1"/>
</dbReference>
<evidence type="ECO:0000256" key="11">
    <source>
        <dbReference type="SAM" id="Phobius"/>
    </source>
</evidence>
<feature type="domain" description="FAD-binding" evidence="12">
    <location>
        <begin position="8"/>
        <end position="162"/>
    </location>
</feature>
<feature type="transmembrane region" description="Helical" evidence="11">
    <location>
        <begin position="1087"/>
        <end position="1106"/>
    </location>
</feature>
<feature type="transmembrane region" description="Helical" evidence="11">
    <location>
        <begin position="626"/>
        <end position="643"/>
    </location>
</feature>
<dbReference type="PANTHER" id="PTHR47356">
    <property type="entry name" value="FAD-DEPENDENT MONOOXYGENASE ASQG-RELATED"/>
    <property type="match status" value="1"/>
</dbReference>
<dbReference type="GO" id="GO:0071949">
    <property type="term" value="F:FAD binding"/>
    <property type="evidence" value="ECO:0007669"/>
    <property type="project" value="InterPro"/>
</dbReference>
<evidence type="ECO:0000256" key="6">
    <source>
        <dbReference type="ARBA" id="ARBA00022827"/>
    </source>
</evidence>
<dbReference type="SUPFAM" id="SSF51905">
    <property type="entry name" value="FAD/NAD(P)-binding domain"/>
    <property type="match status" value="1"/>
</dbReference>
<feature type="transmembrane region" description="Helical" evidence="11">
    <location>
        <begin position="923"/>
        <end position="946"/>
    </location>
</feature>
<comment type="similarity">
    <text evidence="3">Belongs to the paxM FAD-dependent monooxygenase family.</text>
</comment>
<keyword evidence="4" id="KW-0285">Flavoprotein</keyword>
<evidence type="ECO:0000313" key="14">
    <source>
        <dbReference type="Proteomes" id="UP000813427"/>
    </source>
</evidence>
<comment type="cofactor">
    <cofactor evidence="1">
        <name>FAD</name>
        <dbReference type="ChEBI" id="CHEBI:57692"/>
    </cofactor>
</comment>
<reference evidence="13" key="1">
    <citation type="journal article" date="2021" name="Nat. Commun.">
        <title>Genetic determinants of endophytism in the Arabidopsis root mycobiome.</title>
        <authorList>
            <person name="Mesny F."/>
            <person name="Miyauchi S."/>
            <person name="Thiergart T."/>
            <person name="Pickel B."/>
            <person name="Atanasova L."/>
            <person name="Karlsson M."/>
            <person name="Huettel B."/>
            <person name="Barry K.W."/>
            <person name="Haridas S."/>
            <person name="Chen C."/>
            <person name="Bauer D."/>
            <person name="Andreopoulos W."/>
            <person name="Pangilinan J."/>
            <person name="LaButti K."/>
            <person name="Riley R."/>
            <person name="Lipzen A."/>
            <person name="Clum A."/>
            <person name="Drula E."/>
            <person name="Henrissat B."/>
            <person name="Kohler A."/>
            <person name="Grigoriev I.V."/>
            <person name="Martin F.M."/>
            <person name="Hacquard S."/>
        </authorList>
    </citation>
    <scope>NUCLEOTIDE SEQUENCE</scope>
    <source>
        <strain evidence="13">MPI-SDFR-AT-0068</strain>
    </source>
</reference>
<dbReference type="EMBL" id="JAGPXF010000008">
    <property type="protein sequence ID" value="KAH7233277.1"/>
    <property type="molecule type" value="Genomic_DNA"/>
</dbReference>
<evidence type="ECO:0000256" key="9">
    <source>
        <dbReference type="ARBA" id="ARBA00023033"/>
    </source>
</evidence>
<dbReference type="InterPro" id="IPR002938">
    <property type="entry name" value="FAD-bd"/>
</dbReference>
<dbReference type="Proteomes" id="UP000813427">
    <property type="component" value="Unassembled WGS sequence"/>
</dbReference>
<name>A0A8K0RM11_9HYPO</name>
<keyword evidence="14" id="KW-1185">Reference proteome</keyword>
<feature type="transmembrane region" description="Helical" evidence="11">
    <location>
        <begin position="863"/>
        <end position="884"/>
    </location>
</feature>